<proteinExistence type="inferred from homology"/>
<dbReference type="AlphaFoldDB" id="A0A7X6DKJ7"/>
<dbReference type="Gene3D" id="3.40.109.10">
    <property type="entry name" value="NADH Oxidase"/>
    <property type="match status" value="1"/>
</dbReference>
<evidence type="ECO:0000313" key="7">
    <source>
        <dbReference type="EMBL" id="NKE68872.1"/>
    </source>
</evidence>
<dbReference type="GO" id="GO:0016491">
    <property type="term" value="F:oxidoreductase activity"/>
    <property type="evidence" value="ECO:0007669"/>
    <property type="project" value="UniProtKB-KW"/>
</dbReference>
<keyword evidence="5" id="KW-0560">Oxidoreductase</keyword>
<dbReference type="PANTHER" id="PTHR43673">
    <property type="entry name" value="NAD(P)H NITROREDUCTASE YDGI-RELATED"/>
    <property type="match status" value="1"/>
</dbReference>
<comment type="caution">
    <text evidence="7">The sequence shown here is derived from an EMBL/GenBank/DDBJ whole genome shotgun (WGS) entry which is preliminary data.</text>
</comment>
<accession>A0A7X6DKJ7</accession>
<comment type="cofactor">
    <cofactor evidence="1">
        <name>FMN</name>
        <dbReference type="ChEBI" id="CHEBI:58210"/>
    </cofactor>
</comment>
<dbReference type="InterPro" id="IPR029479">
    <property type="entry name" value="Nitroreductase"/>
</dbReference>
<name>A0A7X6DKJ7_9BURK</name>
<evidence type="ECO:0000259" key="6">
    <source>
        <dbReference type="Pfam" id="PF00881"/>
    </source>
</evidence>
<evidence type="ECO:0000313" key="8">
    <source>
        <dbReference type="Proteomes" id="UP000521868"/>
    </source>
</evidence>
<organism evidence="7 8">
    <name type="scientific">Ramlibacter lithotrophicus</name>
    <dbReference type="NCBI Taxonomy" id="2606681"/>
    <lineage>
        <taxon>Bacteria</taxon>
        <taxon>Pseudomonadati</taxon>
        <taxon>Pseudomonadota</taxon>
        <taxon>Betaproteobacteria</taxon>
        <taxon>Burkholderiales</taxon>
        <taxon>Comamonadaceae</taxon>
        <taxon>Ramlibacter</taxon>
    </lineage>
</organism>
<keyword evidence="8" id="KW-1185">Reference proteome</keyword>
<keyword evidence="3" id="KW-0285">Flavoprotein</keyword>
<evidence type="ECO:0000256" key="4">
    <source>
        <dbReference type="ARBA" id="ARBA00022643"/>
    </source>
</evidence>
<protein>
    <submittedName>
        <fullName evidence="7">Nitroreductase</fullName>
    </submittedName>
</protein>
<dbReference type="EMBL" id="VTOX01000013">
    <property type="protein sequence ID" value="NKE68872.1"/>
    <property type="molecule type" value="Genomic_DNA"/>
</dbReference>
<dbReference type="CDD" id="cd02136">
    <property type="entry name" value="PnbA_NfnB-like"/>
    <property type="match status" value="1"/>
</dbReference>
<feature type="domain" description="Nitroreductase" evidence="6">
    <location>
        <begin position="2"/>
        <end position="189"/>
    </location>
</feature>
<dbReference type="SUPFAM" id="SSF55469">
    <property type="entry name" value="FMN-dependent nitroreductase-like"/>
    <property type="match status" value="1"/>
</dbReference>
<evidence type="ECO:0000256" key="2">
    <source>
        <dbReference type="ARBA" id="ARBA00007118"/>
    </source>
</evidence>
<gene>
    <name evidence="7" type="ORF">RAMLITH_23915</name>
</gene>
<comment type="similarity">
    <text evidence="2">Belongs to the nitroreductase family.</text>
</comment>
<evidence type="ECO:0000256" key="3">
    <source>
        <dbReference type="ARBA" id="ARBA00022630"/>
    </source>
</evidence>
<reference evidence="7 8" key="1">
    <citation type="journal article" date="2020" name="Nature">
        <title>Bacterial chemolithoautotrophy via manganese oxidation.</title>
        <authorList>
            <person name="Yu H."/>
            <person name="Leadbetter J.R."/>
        </authorList>
    </citation>
    <scope>NUCLEOTIDE SEQUENCE [LARGE SCALE GENOMIC DNA]</scope>
    <source>
        <strain evidence="7 8">RBP-1</strain>
    </source>
</reference>
<keyword evidence="4" id="KW-0288">FMN</keyword>
<dbReference type="InterPro" id="IPR000415">
    <property type="entry name" value="Nitroreductase-like"/>
</dbReference>
<dbReference type="Proteomes" id="UP000521868">
    <property type="component" value="Unassembled WGS sequence"/>
</dbReference>
<dbReference type="PANTHER" id="PTHR43673:SF2">
    <property type="entry name" value="NITROREDUCTASE"/>
    <property type="match status" value="1"/>
</dbReference>
<evidence type="ECO:0000256" key="5">
    <source>
        <dbReference type="ARBA" id="ARBA00023002"/>
    </source>
</evidence>
<evidence type="ECO:0000256" key="1">
    <source>
        <dbReference type="ARBA" id="ARBA00001917"/>
    </source>
</evidence>
<dbReference type="Pfam" id="PF00881">
    <property type="entry name" value="Nitroreductase"/>
    <property type="match status" value="1"/>
</dbReference>
<sequence>MRERFSCRAFLTKSVPRSDIQAILRLAQRTATWCNTQPWHVYITEAEGTNRLRQSLYAQAQSASSSQPDIPWPREYRGVYLQRRREAGFTLYRALGIARDDTAGRSRQLLENYRFFGAPHMLVVTTDEALGPYAYLDCGGYVANFLSAAHAHGVSTCAQAAIAHHAPLVRNHFGIPPERTIVCGISFGYADREHPANSFRLPRADIADAVEWVTH</sequence>